<gene>
    <name evidence="2" type="ORF">HERILL_LOCUS5301</name>
</gene>
<dbReference type="InParanoid" id="A0A7R8ULJ7"/>
<organism evidence="2 3">
    <name type="scientific">Hermetia illucens</name>
    <name type="common">Black soldier fly</name>
    <dbReference type="NCBI Taxonomy" id="343691"/>
    <lineage>
        <taxon>Eukaryota</taxon>
        <taxon>Metazoa</taxon>
        <taxon>Ecdysozoa</taxon>
        <taxon>Arthropoda</taxon>
        <taxon>Hexapoda</taxon>
        <taxon>Insecta</taxon>
        <taxon>Pterygota</taxon>
        <taxon>Neoptera</taxon>
        <taxon>Endopterygota</taxon>
        <taxon>Diptera</taxon>
        <taxon>Brachycera</taxon>
        <taxon>Stratiomyomorpha</taxon>
        <taxon>Stratiomyidae</taxon>
        <taxon>Hermetiinae</taxon>
        <taxon>Hermetia</taxon>
    </lineage>
</organism>
<dbReference type="GO" id="GO:0006629">
    <property type="term" value="P:lipid metabolic process"/>
    <property type="evidence" value="ECO:0007669"/>
    <property type="project" value="InterPro"/>
</dbReference>
<dbReference type="GO" id="GO:0008081">
    <property type="term" value="F:phosphoric diester hydrolase activity"/>
    <property type="evidence" value="ECO:0007669"/>
    <property type="project" value="InterPro"/>
</dbReference>
<proteinExistence type="predicted"/>
<dbReference type="AlphaFoldDB" id="A0A7R8ULJ7"/>
<feature type="signal peptide" evidence="1">
    <location>
        <begin position="1"/>
        <end position="22"/>
    </location>
</feature>
<name>A0A7R8ULJ7_HERIL</name>
<dbReference type="Gene3D" id="3.20.20.190">
    <property type="entry name" value="Phosphatidylinositol (PI) phosphodiesterase"/>
    <property type="match status" value="1"/>
</dbReference>
<dbReference type="OMA" id="AQHFDVW"/>
<dbReference type="SUPFAM" id="SSF51695">
    <property type="entry name" value="PLC-like phosphodiesterases"/>
    <property type="match status" value="1"/>
</dbReference>
<dbReference type="PANTHER" id="PTHR13593">
    <property type="match status" value="1"/>
</dbReference>
<sequence length="449" mass="51725">MSNKFCPFSVVLVVCAVIEVECCPTHISIWPNGKTSFEATIQVRWDQNCDPKPNWIKFFEKDPAISNLFPKSAIEIHNDSSTDVVIDQRIGKLLFPGGWNRNDQLSLHSTKPKTYPRGRCLDYYVASFRDSDLLSVNCLKIQPNWMRLTEHIADIPLKSLFIPGTHASGCYYNITKKGSWKMEKFYHTQNYDVWTQLVFGVRFLDLSLGYFLSNTAKYSISTVYEDTLVNPIINILVDVRNFVRLSGEVVLLDFRDFLSGSRDNVQYYHVLISLLEIELGEFTFRRNTSSTHNQLYDFSLNDVIKAGKNILLMGSLEKLKEFDVETDLIWPSWKSFSTGNLNDSEILDQMRLIFSGRSNSPTYNEGFIFHFNRGQEAFPQFVDKVSTTRERAISINYKIKDWLSGPWSLQANVVTADFIMSTNLIELALTTNRYKAYRFANEFVSFPVS</sequence>
<keyword evidence="1" id="KW-0732">Signal</keyword>
<dbReference type="InterPro" id="IPR051057">
    <property type="entry name" value="PI-PLC_domain"/>
</dbReference>
<feature type="chain" id="PRO_5030924162" evidence="1">
    <location>
        <begin position="23"/>
        <end position="449"/>
    </location>
</feature>
<dbReference type="InterPro" id="IPR017946">
    <property type="entry name" value="PLC-like_Pdiesterase_TIM-brl"/>
</dbReference>
<dbReference type="PANTHER" id="PTHR13593:SF103">
    <property type="entry name" value="RE10370P"/>
    <property type="match status" value="1"/>
</dbReference>
<evidence type="ECO:0000313" key="2">
    <source>
        <dbReference type="EMBL" id="CAD7082252.1"/>
    </source>
</evidence>
<evidence type="ECO:0000313" key="3">
    <source>
        <dbReference type="Proteomes" id="UP000594454"/>
    </source>
</evidence>
<evidence type="ECO:0000256" key="1">
    <source>
        <dbReference type="SAM" id="SignalP"/>
    </source>
</evidence>
<dbReference type="Proteomes" id="UP000594454">
    <property type="component" value="Chromosome 2"/>
</dbReference>
<reference evidence="2 3" key="1">
    <citation type="submission" date="2020-11" db="EMBL/GenBank/DDBJ databases">
        <authorList>
            <person name="Wallbank WR R."/>
            <person name="Pardo Diaz C."/>
            <person name="Kozak K."/>
            <person name="Martin S."/>
            <person name="Jiggins C."/>
            <person name="Moest M."/>
            <person name="Warren A I."/>
            <person name="Generalovic N T."/>
            <person name="Byers J.R.P. K."/>
            <person name="Montejo-Kovacevich G."/>
            <person name="Yen C E."/>
        </authorList>
    </citation>
    <scope>NUCLEOTIDE SEQUENCE [LARGE SCALE GENOMIC DNA]</scope>
</reference>
<dbReference type="OrthoDB" id="2015280at2759"/>
<accession>A0A7R8ULJ7</accession>
<keyword evidence="3" id="KW-1185">Reference proteome</keyword>
<dbReference type="EMBL" id="LR899010">
    <property type="protein sequence ID" value="CAD7082252.1"/>
    <property type="molecule type" value="Genomic_DNA"/>
</dbReference>
<protein>
    <submittedName>
        <fullName evidence="2">Uncharacterized protein</fullName>
    </submittedName>
</protein>